<proteinExistence type="predicted"/>
<accession>A0A379JYY8</accession>
<dbReference type="EMBL" id="RHRS01000028">
    <property type="protein sequence ID" value="RRW35555.1"/>
    <property type="molecule type" value="Genomic_DNA"/>
</dbReference>
<dbReference type="Proteomes" id="UP000272833">
    <property type="component" value="Unassembled WGS sequence"/>
</dbReference>
<evidence type="ECO:0000313" key="8">
    <source>
        <dbReference type="Proteomes" id="UP000272833"/>
    </source>
</evidence>
<sequence>MELPFVEKSLAVEQKVAENKLSGPRLSEVFRKWADDKRLTDGDTRSTNKTISEFGATVTRFVELYGDLHVPRITRALCQEVKTALSKLPTKGEAFAGWLLRN</sequence>
<dbReference type="EMBL" id="UGUW01000004">
    <property type="protein sequence ID" value="SUD60225.1"/>
    <property type="molecule type" value="Genomic_DNA"/>
</dbReference>
<keyword evidence="5" id="KW-1185">Reference proteome</keyword>
<evidence type="ECO:0000313" key="6">
    <source>
        <dbReference type="Proteomes" id="UP000254084"/>
    </source>
</evidence>
<evidence type="ECO:0000313" key="4">
    <source>
        <dbReference type="EMBL" id="SUD60225.1"/>
    </source>
</evidence>
<reference evidence="6 7" key="2">
    <citation type="submission" date="2018-06" db="EMBL/GenBank/DDBJ databases">
        <authorList>
            <consortium name="Pathogen Informatics"/>
            <person name="Doyle S."/>
        </authorList>
    </citation>
    <scope>NUCLEOTIDE SEQUENCE [LARGE SCALE GENOMIC DNA]</scope>
    <source>
        <strain evidence="3 7">NCTC10692</strain>
        <strain evidence="4 6">NCTC10860</strain>
    </source>
</reference>
<evidence type="ECO:0000313" key="2">
    <source>
        <dbReference type="EMBL" id="RRW35555.1"/>
    </source>
</evidence>
<name>A0A061CXQ4_ECTOL</name>
<evidence type="ECO:0000313" key="3">
    <source>
        <dbReference type="EMBL" id="SUD53411.1"/>
    </source>
</evidence>
<reference evidence="1 5" key="1">
    <citation type="submission" date="2018-04" db="EMBL/GenBank/DDBJ databases">
        <title>Pseudomonas sp. nov., isolated from mangrove soil.</title>
        <authorList>
            <person name="Chen C."/>
        </authorList>
    </citation>
    <scope>NUCLEOTIDE SEQUENCE [LARGE SCALE GENOMIC DNA]</scope>
    <source>
        <strain evidence="1 5">JCM 14246</strain>
    </source>
</reference>
<evidence type="ECO:0000313" key="1">
    <source>
        <dbReference type="EMBL" id="PTU80093.1"/>
    </source>
</evidence>
<reference evidence="2 8" key="3">
    <citation type="submission" date="2018-10" db="EMBL/GenBank/DDBJ databases">
        <title>Transmission dynamics of multidrug resistant bacteria on intensive care unit surfaces.</title>
        <authorList>
            <person name="D'Souza A.W."/>
            <person name="Potter R.F."/>
            <person name="Wallace M."/>
            <person name="Shupe A."/>
            <person name="Patel S."/>
            <person name="Sun S."/>
            <person name="Gul D."/>
            <person name="Kwon J.H."/>
            <person name="Andleeb S."/>
            <person name="Burnham C.-A.D."/>
            <person name="Dantas G."/>
        </authorList>
    </citation>
    <scope>NUCLEOTIDE SEQUENCE [LARGE SCALE GENOMIC DNA]</scope>
    <source>
        <strain evidence="2 8">PO_271</strain>
    </source>
</reference>
<dbReference type="Proteomes" id="UP000254084">
    <property type="component" value="Unassembled WGS sequence"/>
</dbReference>
<evidence type="ECO:0000313" key="5">
    <source>
        <dbReference type="Proteomes" id="UP000244052"/>
    </source>
</evidence>
<dbReference type="Proteomes" id="UP000244052">
    <property type="component" value="Unassembled WGS sequence"/>
</dbReference>
<gene>
    <name evidence="1" type="ORF">DBO86_04640</name>
    <name evidence="2" type="ORF">EGJ44_12220</name>
    <name evidence="3" type="ORF">NCTC10692_03933</name>
    <name evidence="4" type="ORF">NCTC10860_02554</name>
</gene>
<dbReference type="EMBL" id="QASO01000030">
    <property type="protein sequence ID" value="PTU80093.1"/>
    <property type="molecule type" value="Genomic_DNA"/>
</dbReference>
<protein>
    <recommendedName>
        <fullName evidence="9">Integrase</fullName>
    </recommendedName>
</protein>
<organism evidence="3 7">
    <name type="scientific">Ectopseudomonas oleovorans</name>
    <name type="common">Pseudomonas oleovorans</name>
    <dbReference type="NCBI Taxonomy" id="301"/>
    <lineage>
        <taxon>Bacteria</taxon>
        <taxon>Pseudomonadati</taxon>
        <taxon>Pseudomonadota</taxon>
        <taxon>Gammaproteobacteria</taxon>
        <taxon>Pseudomonadales</taxon>
        <taxon>Pseudomonadaceae</taxon>
        <taxon>Ectopseudomonas</taxon>
    </lineage>
</organism>
<accession>A0A2T5PQT3</accession>
<dbReference type="AlphaFoldDB" id="A0A061CXQ4"/>
<dbReference type="EMBL" id="UGUV01000002">
    <property type="protein sequence ID" value="SUD53411.1"/>
    <property type="molecule type" value="Genomic_DNA"/>
</dbReference>
<evidence type="ECO:0008006" key="9">
    <source>
        <dbReference type="Google" id="ProtNLM"/>
    </source>
</evidence>
<dbReference type="Proteomes" id="UP000255303">
    <property type="component" value="Unassembled WGS sequence"/>
</dbReference>
<accession>A0A061CXQ4</accession>
<evidence type="ECO:0000313" key="7">
    <source>
        <dbReference type="Proteomes" id="UP000255303"/>
    </source>
</evidence>